<dbReference type="EMBL" id="ALQA01000017">
    <property type="protein sequence ID" value="EJZ10083.1"/>
    <property type="molecule type" value="Genomic_DNA"/>
</dbReference>
<evidence type="ECO:0008006" key="3">
    <source>
        <dbReference type="Google" id="ProtNLM"/>
    </source>
</evidence>
<dbReference type="PATRIC" id="fig|1194972.3.peg.2036"/>
<gene>
    <name evidence="1" type="ORF">MVAC_10157</name>
</gene>
<dbReference type="PANTHER" id="PTHR38436">
    <property type="entry name" value="POLYKETIDE CYCLASE SNOAL-LIKE DOMAIN"/>
    <property type="match status" value="1"/>
</dbReference>
<dbReference type="eggNOG" id="COG5485">
    <property type="taxonomic scope" value="Bacteria"/>
</dbReference>
<protein>
    <recommendedName>
        <fullName evidence="3">Ester cyclase</fullName>
    </recommendedName>
</protein>
<sequence>MVEANKTLVKKFFAAVESGDFDAFDTLVTEDYDDHLAGQSPGRETLKSYFRRLRFAFPDIRLPISQMVAEDDRVAVLNSVQGTHRGEFLGIAATGRRVDASAFQLYRIEDGQLAEHWEVADFATLMRQLQPDT</sequence>
<keyword evidence="2" id="KW-1185">Reference proteome</keyword>
<dbReference type="Proteomes" id="UP000006072">
    <property type="component" value="Unassembled WGS sequence"/>
</dbReference>
<dbReference type="InterPro" id="IPR032710">
    <property type="entry name" value="NTF2-like_dom_sf"/>
</dbReference>
<comment type="caution">
    <text evidence="1">The sequence shown here is derived from an EMBL/GenBank/DDBJ whole genome shotgun (WGS) entry which is preliminary data.</text>
</comment>
<reference evidence="1 2" key="1">
    <citation type="journal article" date="2012" name="J. Bacteriol.">
        <title>Complete Genome Sequence of Mycobacterium vaccae Type Strain ATCC 25954.</title>
        <authorList>
            <person name="Ho Y.S."/>
            <person name="Adroub S.A."/>
            <person name="Abadi M."/>
            <person name="Al Alwan B."/>
            <person name="Alkhateeb R."/>
            <person name="Gao G."/>
            <person name="Ragab A."/>
            <person name="Ali S."/>
            <person name="van Soolingen D."/>
            <person name="Bitter W."/>
            <person name="Pain A."/>
            <person name="Abdallah A.M."/>
        </authorList>
    </citation>
    <scope>NUCLEOTIDE SEQUENCE [LARGE SCALE GENOMIC DNA]</scope>
    <source>
        <strain evidence="1 2">ATCC 25954</strain>
    </source>
</reference>
<dbReference type="InterPro" id="IPR009959">
    <property type="entry name" value="Cyclase_SnoaL-like"/>
</dbReference>
<dbReference type="Gene3D" id="3.10.450.50">
    <property type="match status" value="1"/>
</dbReference>
<accession>K0V5L2</accession>
<proteinExistence type="predicted"/>
<dbReference type="AlphaFoldDB" id="K0V5L2"/>
<evidence type="ECO:0000313" key="1">
    <source>
        <dbReference type="EMBL" id="EJZ10083.1"/>
    </source>
</evidence>
<dbReference type="SUPFAM" id="SSF54427">
    <property type="entry name" value="NTF2-like"/>
    <property type="match status" value="1"/>
</dbReference>
<dbReference type="Pfam" id="PF07366">
    <property type="entry name" value="SnoaL"/>
    <property type="match status" value="1"/>
</dbReference>
<name>K0V5L2_MYCVA</name>
<evidence type="ECO:0000313" key="2">
    <source>
        <dbReference type="Proteomes" id="UP000006072"/>
    </source>
</evidence>
<organism evidence="1 2">
    <name type="scientific">Mycolicibacterium vaccae ATCC 25954</name>
    <dbReference type="NCBI Taxonomy" id="1194972"/>
    <lineage>
        <taxon>Bacteria</taxon>
        <taxon>Bacillati</taxon>
        <taxon>Actinomycetota</taxon>
        <taxon>Actinomycetes</taxon>
        <taxon>Mycobacteriales</taxon>
        <taxon>Mycobacteriaceae</taxon>
        <taxon>Mycolicibacterium</taxon>
    </lineage>
</organism>
<dbReference type="HOGENOM" id="CLU_100997_5_1_11"/>
<dbReference type="PANTHER" id="PTHR38436:SF1">
    <property type="entry name" value="ESTER CYCLASE"/>
    <property type="match status" value="1"/>
</dbReference>
<dbReference type="GO" id="GO:0030638">
    <property type="term" value="P:polyketide metabolic process"/>
    <property type="evidence" value="ECO:0007669"/>
    <property type="project" value="InterPro"/>
</dbReference>